<protein>
    <recommendedName>
        <fullName evidence="4 10">Uracil phosphoribosyltransferase</fullName>
        <ecNumber evidence="4 10">2.4.2.9</ecNumber>
    </recommendedName>
</protein>
<dbReference type="RefSeq" id="WP_016483918.1">
    <property type="nucleotide sequence ID" value="NC_021487.1"/>
</dbReference>
<keyword evidence="6 12" id="KW-0328">Glycosyltransferase</keyword>
<evidence type="ECO:0000259" key="11">
    <source>
        <dbReference type="Pfam" id="PF14681"/>
    </source>
</evidence>
<feature type="domain" description="Phosphoribosyltransferase" evidence="11">
    <location>
        <begin position="5"/>
        <end position="205"/>
    </location>
</feature>
<dbReference type="PANTHER" id="PTHR32315">
    <property type="entry name" value="ADENINE PHOSPHORIBOSYLTRANSFERASE"/>
    <property type="match status" value="1"/>
</dbReference>
<evidence type="ECO:0000256" key="7">
    <source>
        <dbReference type="ARBA" id="ARBA00022679"/>
    </source>
</evidence>
<accession>S0EY16</accession>
<keyword evidence="9" id="KW-0342">GTP-binding</keyword>
<dbReference type="Proteomes" id="UP000014227">
    <property type="component" value="Chromosome I"/>
</dbReference>
<evidence type="ECO:0000256" key="9">
    <source>
        <dbReference type="ARBA" id="ARBA00023134"/>
    </source>
</evidence>
<dbReference type="NCBIfam" id="TIGR01091">
    <property type="entry name" value="upp"/>
    <property type="match status" value="1"/>
</dbReference>
<organism evidence="12 13">
    <name type="scientific">Chthonomonas calidirosea (strain DSM 23976 / ICMP 18418 / T49)</name>
    <dbReference type="NCBI Taxonomy" id="1303518"/>
    <lineage>
        <taxon>Bacteria</taxon>
        <taxon>Bacillati</taxon>
        <taxon>Armatimonadota</taxon>
        <taxon>Chthonomonadia</taxon>
        <taxon>Chthonomonadales</taxon>
        <taxon>Chthonomonadaceae</taxon>
        <taxon>Chthonomonas</taxon>
    </lineage>
</organism>
<dbReference type="InParanoid" id="S0EY16"/>
<dbReference type="OrthoDB" id="9781675at2"/>
<dbReference type="Pfam" id="PF14681">
    <property type="entry name" value="UPRTase"/>
    <property type="match status" value="1"/>
</dbReference>
<evidence type="ECO:0000256" key="6">
    <source>
        <dbReference type="ARBA" id="ARBA00022676"/>
    </source>
</evidence>
<dbReference type="PATRIC" id="fig|1303518.3.peg.2719"/>
<dbReference type="AlphaFoldDB" id="S0EY16"/>
<dbReference type="InterPro" id="IPR000836">
    <property type="entry name" value="PRTase_dom"/>
</dbReference>
<dbReference type="NCBIfam" id="NF001097">
    <property type="entry name" value="PRK00129.1"/>
    <property type="match status" value="1"/>
</dbReference>
<dbReference type="GO" id="GO:0044206">
    <property type="term" value="P:UMP salvage"/>
    <property type="evidence" value="ECO:0007669"/>
    <property type="project" value="UniProtKB-UniPathway"/>
</dbReference>
<dbReference type="UniPathway" id="UPA00574">
    <property type="reaction ID" value="UER00636"/>
</dbReference>
<dbReference type="GO" id="GO:0005525">
    <property type="term" value="F:GTP binding"/>
    <property type="evidence" value="ECO:0007669"/>
    <property type="project" value="UniProtKB-KW"/>
</dbReference>
<dbReference type="EMBL" id="HF951689">
    <property type="protein sequence ID" value="CCW36409.1"/>
    <property type="molecule type" value="Genomic_DNA"/>
</dbReference>
<evidence type="ECO:0000256" key="10">
    <source>
        <dbReference type="NCBIfam" id="TIGR01091"/>
    </source>
</evidence>
<dbReference type="InterPro" id="IPR050054">
    <property type="entry name" value="UPRTase/APRTase"/>
</dbReference>
<keyword evidence="5" id="KW-0021">Allosteric enzyme</keyword>
<keyword evidence="8" id="KW-0547">Nucleotide-binding</keyword>
<dbReference type="GO" id="GO:0006223">
    <property type="term" value="P:uracil salvage"/>
    <property type="evidence" value="ECO:0007669"/>
    <property type="project" value="InterPro"/>
</dbReference>
<keyword evidence="13" id="KW-1185">Reference proteome</keyword>
<dbReference type="InterPro" id="IPR005765">
    <property type="entry name" value="UPRT"/>
</dbReference>
<name>S0EY16_CHTCT</name>
<evidence type="ECO:0000256" key="8">
    <source>
        <dbReference type="ARBA" id="ARBA00022741"/>
    </source>
</evidence>
<reference evidence="13" key="1">
    <citation type="submission" date="2013-03" db="EMBL/GenBank/DDBJ databases">
        <title>Genome sequence of Chthonomonas calidirosea, the first sequenced genome from the Armatimonadetes phylum (formally candidate division OP10).</title>
        <authorList>
            <person name="Lee K.C.Y."/>
            <person name="Morgan X.C."/>
            <person name="Dunfield P.F."/>
            <person name="Tamas I."/>
            <person name="Houghton K.M."/>
            <person name="Vyssotski M."/>
            <person name="Ryan J.L.J."/>
            <person name="Lagutin K."/>
            <person name="McDonald I.R."/>
            <person name="Stott M.B."/>
        </authorList>
    </citation>
    <scope>NUCLEOTIDE SEQUENCE [LARGE SCALE GENOMIC DNA]</scope>
    <source>
        <strain evidence="13">DSM 23976 / ICMP 18418 / T49</strain>
    </source>
</reference>
<dbReference type="PANTHER" id="PTHR32315:SF4">
    <property type="entry name" value="URACIL PHOSPHORIBOSYLTRANSFERASE, CHLOROPLASTIC"/>
    <property type="match status" value="1"/>
</dbReference>
<dbReference type="KEGG" id="ccz:CCALI_02616"/>
<evidence type="ECO:0000256" key="1">
    <source>
        <dbReference type="ARBA" id="ARBA00001946"/>
    </source>
</evidence>
<dbReference type="FunCoup" id="S0EY16">
    <property type="interactions" value="393"/>
</dbReference>
<proteinExistence type="inferred from homology"/>
<evidence type="ECO:0000313" key="13">
    <source>
        <dbReference type="Proteomes" id="UP000014227"/>
    </source>
</evidence>
<comment type="cofactor">
    <cofactor evidence="1">
        <name>Mg(2+)</name>
        <dbReference type="ChEBI" id="CHEBI:18420"/>
    </cofactor>
</comment>
<dbReference type="Gene3D" id="3.40.50.2020">
    <property type="match status" value="1"/>
</dbReference>
<comment type="pathway">
    <text evidence="2">Pyrimidine metabolism; UMP biosynthesis via salvage pathway; UMP from uracil: step 1/1.</text>
</comment>
<evidence type="ECO:0000256" key="4">
    <source>
        <dbReference type="ARBA" id="ARBA00011894"/>
    </source>
</evidence>
<keyword evidence="7 12" id="KW-0808">Transferase</keyword>
<evidence type="ECO:0000313" key="12">
    <source>
        <dbReference type="EMBL" id="CCW36409.1"/>
    </source>
</evidence>
<dbReference type="SUPFAM" id="SSF53271">
    <property type="entry name" value="PRTase-like"/>
    <property type="match status" value="1"/>
</dbReference>
<dbReference type="GO" id="GO:0004845">
    <property type="term" value="F:uracil phosphoribosyltransferase activity"/>
    <property type="evidence" value="ECO:0007669"/>
    <property type="project" value="UniProtKB-UniRule"/>
</dbReference>
<comment type="similarity">
    <text evidence="3">Belongs to the UPRTase family.</text>
</comment>
<dbReference type="EC" id="2.4.2.9" evidence="4 10"/>
<dbReference type="STRING" id="454171.CP488_01475"/>
<dbReference type="HOGENOM" id="CLU_067096_2_0_0"/>
<dbReference type="eggNOG" id="COG0035">
    <property type="taxonomic scope" value="Bacteria"/>
</dbReference>
<dbReference type="FunFam" id="3.40.50.2020:FF:000023">
    <property type="entry name" value="Probable uracil phosphoribosyltransferase"/>
    <property type="match status" value="1"/>
</dbReference>
<evidence type="ECO:0000256" key="2">
    <source>
        <dbReference type="ARBA" id="ARBA00005180"/>
    </source>
</evidence>
<dbReference type="InterPro" id="IPR029057">
    <property type="entry name" value="PRTase-like"/>
</dbReference>
<sequence length="206" mass="22362">MPLTVLNHALADHIVTRLRDENTPPEQFRPLTRALTHILIAEATKSLPTRPRVIRTPLEEMEGRELDVEIVAVPVLRAGLGMLEPTLEMLPGAAVGYVGLERDEVTAEAHSYYCKLPNMAGKTAFLLDPMLATGGSAYRAAKSLYEAGAEKVILLCVVAAPQGIARLEEAFPSLQIVAAARDRDLNAKSFILPGLGDFGDRLYGTF</sequence>
<evidence type="ECO:0000256" key="5">
    <source>
        <dbReference type="ARBA" id="ARBA00022533"/>
    </source>
</evidence>
<dbReference type="CDD" id="cd06223">
    <property type="entry name" value="PRTases_typeI"/>
    <property type="match status" value="1"/>
</dbReference>
<evidence type="ECO:0000256" key="3">
    <source>
        <dbReference type="ARBA" id="ARBA00009516"/>
    </source>
</evidence>
<gene>
    <name evidence="12" type="ORF">CCALI_02616</name>
</gene>